<proteinExistence type="predicted"/>
<name>A0A679HRV9_9RHOO</name>
<keyword evidence="2" id="KW-1185">Reference proteome</keyword>
<reference evidence="2" key="1">
    <citation type="submission" date="2020-01" db="EMBL/GenBank/DDBJ databases">
        <title>Phosphoaccumulans saitamaens gen. nov., sp. nov., a polyphosphate accumulating bacterium isolated from surface river water.</title>
        <authorList>
            <person name="Watanabe K."/>
            <person name="Suda W."/>
        </authorList>
    </citation>
    <scope>NUCLEOTIDE SEQUENCE [LARGE SCALE GENOMIC DNA]</scope>
    <source>
        <strain evidence="2">ICHIAU1</strain>
    </source>
</reference>
<organism evidence="1 2">
    <name type="scientific">Fluviibacter phosphoraccumulans</name>
    <dbReference type="NCBI Taxonomy" id="1751046"/>
    <lineage>
        <taxon>Bacteria</taxon>
        <taxon>Pseudomonadati</taxon>
        <taxon>Pseudomonadota</taxon>
        <taxon>Betaproteobacteria</taxon>
        <taxon>Rhodocyclales</taxon>
        <taxon>Fluviibacteraceae</taxon>
        <taxon>Fluviibacter</taxon>
    </lineage>
</organism>
<dbReference type="Proteomes" id="UP000463961">
    <property type="component" value="Chromosome"/>
</dbReference>
<dbReference type="EMBL" id="AP022345">
    <property type="protein sequence ID" value="BBU68879.1"/>
    <property type="molecule type" value="Genomic_DNA"/>
</dbReference>
<protein>
    <submittedName>
        <fullName evidence="1">Uncharacterized protein</fullName>
    </submittedName>
</protein>
<evidence type="ECO:0000313" key="1">
    <source>
        <dbReference type="EMBL" id="BBU68879.1"/>
    </source>
</evidence>
<evidence type="ECO:0000313" key="2">
    <source>
        <dbReference type="Proteomes" id="UP000463961"/>
    </source>
</evidence>
<accession>A0A679HRV9</accession>
<gene>
    <name evidence="1" type="ORF">ICHIAU1_11620</name>
</gene>
<dbReference type="AlphaFoldDB" id="A0A679HRV9"/>
<sequence length="82" mass="9196">MNNEVDSHDGAIYCYNGALSLISLLLADSTSTRGCPKAAARVISTRSRNPWLDFSLFRNFQRVIHLDAEVSDRTFQFGMAKQ</sequence>